<proteinExistence type="predicted"/>
<keyword evidence="3" id="KW-1185">Reference proteome</keyword>
<feature type="transmembrane region" description="Helical" evidence="1">
    <location>
        <begin position="36"/>
        <end position="54"/>
    </location>
</feature>
<gene>
    <name evidence="2" type="ORF">U0070_011222</name>
</gene>
<dbReference type="Proteomes" id="UP001488838">
    <property type="component" value="Unassembled WGS sequence"/>
</dbReference>
<comment type="caution">
    <text evidence="2">The sequence shown here is derived from an EMBL/GenBank/DDBJ whole genome shotgun (WGS) entry which is preliminary data.</text>
</comment>
<organism evidence="2 3">
    <name type="scientific">Myodes glareolus</name>
    <name type="common">Bank vole</name>
    <name type="synonym">Clethrionomys glareolus</name>
    <dbReference type="NCBI Taxonomy" id="447135"/>
    <lineage>
        <taxon>Eukaryota</taxon>
        <taxon>Metazoa</taxon>
        <taxon>Chordata</taxon>
        <taxon>Craniata</taxon>
        <taxon>Vertebrata</taxon>
        <taxon>Euteleostomi</taxon>
        <taxon>Mammalia</taxon>
        <taxon>Eutheria</taxon>
        <taxon>Euarchontoglires</taxon>
        <taxon>Glires</taxon>
        <taxon>Rodentia</taxon>
        <taxon>Myomorpha</taxon>
        <taxon>Muroidea</taxon>
        <taxon>Cricetidae</taxon>
        <taxon>Arvicolinae</taxon>
        <taxon>Myodes</taxon>
    </lineage>
</organism>
<name>A0AAW0H645_MYOGA</name>
<accession>A0AAW0H645</accession>
<reference evidence="2 3" key="1">
    <citation type="journal article" date="2023" name="bioRxiv">
        <title>Conserved and derived expression patterns and positive selection on dental genes reveal complex evolutionary context of ever-growing rodent molars.</title>
        <authorList>
            <person name="Calamari Z.T."/>
            <person name="Song A."/>
            <person name="Cohen E."/>
            <person name="Akter M."/>
            <person name="Roy R.D."/>
            <person name="Hallikas O."/>
            <person name="Christensen M.M."/>
            <person name="Li P."/>
            <person name="Marangoni P."/>
            <person name="Jernvall J."/>
            <person name="Klein O.D."/>
        </authorList>
    </citation>
    <scope>NUCLEOTIDE SEQUENCE [LARGE SCALE GENOMIC DNA]</scope>
    <source>
        <strain evidence="2">V071</strain>
    </source>
</reference>
<evidence type="ECO:0000313" key="2">
    <source>
        <dbReference type="EMBL" id="KAK7798037.1"/>
    </source>
</evidence>
<evidence type="ECO:0000256" key="1">
    <source>
        <dbReference type="SAM" id="Phobius"/>
    </source>
</evidence>
<dbReference type="AlphaFoldDB" id="A0AAW0H645"/>
<keyword evidence="1" id="KW-0472">Membrane</keyword>
<sequence>MSAFKTQPLPYQSTCAGLSSVPIESGNNLTSGVTEWLLGCLGPITMALIFCYWIKRKIG</sequence>
<evidence type="ECO:0000313" key="3">
    <source>
        <dbReference type="Proteomes" id="UP001488838"/>
    </source>
</evidence>
<keyword evidence="1" id="KW-1133">Transmembrane helix</keyword>
<keyword evidence="1" id="KW-0812">Transmembrane</keyword>
<protein>
    <submittedName>
        <fullName evidence="2">Uncharacterized protein</fullName>
    </submittedName>
</protein>
<dbReference type="EMBL" id="JBBHLL010000741">
    <property type="protein sequence ID" value="KAK7798037.1"/>
    <property type="molecule type" value="Genomic_DNA"/>
</dbReference>